<reference evidence="1 2" key="1">
    <citation type="journal article" date="2019" name="PLoS Negl. Trop. Dis.">
        <title>Whole genome sequencing of Entamoeba nuttalli reveals mammalian host-related molecular signatures and a novel octapeptide-repeat surface protein.</title>
        <authorList>
            <person name="Tanaka M."/>
            <person name="Makiuchi T."/>
            <person name="Komiyama T."/>
            <person name="Shiina T."/>
            <person name="Osaki K."/>
            <person name="Tachibana H."/>
        </authorList>
    </citation>
    <scope>NUCLEOTIDE SEQUENCE [LARGE SCALE GENOMIC DNA]</scope>
    <source>
        <strain evidence="1 2">P19-061405</strain>
    </source>
</reference>
<keyword evidence="2" id="KW-1185">Reference proteome</keyword>
<dbReference type="Proteomes" id="UP001628156">
    <property type="component" value="Unassembled WGS sequence"/>
</dbReference>
<evidence type="ECO:0000313" key="2">
    <source>
        <dbReference type="Proteomes" id="UP001628156"/>
    </source>
</evidence>
<feature type="non-terminal residue" evidence="1">
    <location>
        <position position="1"/>
    </location>
</feature>
<protein>
    <submittedName>
        <fullName evidence="1">Uncharacterized protein</fullName>
    </submittedName>
</protein>
<gene>
    <name evidence="1" type="ORF">ENUP19_0334G0007</name>
</gene>
<organism evidence="1 2">
    <name type="scientific">Entamoeba nuttalli</name>
    <dbReference type="NCBI Taxonomy" id="412467"/>
    <lineage>
        <taxon>Eukaryota</taxon>
        <taxon>Amoebozoa</taxon>
        <taxon>Evosea</taxon>
        <taxon>Archamoebae</taxon>
        <taxon>Mastigamoebida</taxon>
        <taxon>Entamoebidae</taxon>
        <taxon>Entamoeba</taxon>
    </lineage>
</organism>
<accession>A0ABQ0DWX0</accession>
<proteinExistence type="predicted"/>
<evidence type="ECO:0000313" key="1">
    <source>
        <dbReference type="EMBL" id="GAB1227345.1"/>
    </source>
</evidence>
<dbReference type="EMBL" id="BAAFRS010000334">
    <property type="protein sequence ID" value="GAB1227345.1"/>
    <property type="molecule type" value="Genomic_DNA"/>
</dbReference>
<comment type="caution">
    <text evidence="1">The sequence shown here is derived from an EMBL/GenBank/DDBJ whole genome shotgun (WGS) entry which is preliminary data.</text>
</comment>
<name>A0ABQ0DWX0_9EUKA</name>
<sequence length="47" mass="5521">IGIMQPLFRNGNDSTMFHDNTRIEDILRVENGFVQINQEEMKKLKSI</sequence>